<evidence type="ECO:0000256" key="2">
    <source>
        <dbReference type="ARBA" id="ARBA00022737"/>
    </source>
</evidence>
<feature type="compositionally biased region" description="Polar residues" evidence="4">
    <location>
        <begin position="34"/>
        <end position="44"/>
    </location>
</feature>
<proteinExistence type="evidence at transcript level"/>
<evidence type="ECO:0000256" key="4">
    <source>
        <dbReference type="SAM" id="MobiDB-lite"/>
    </source>
</evidence>
<dbReference type="Pfam" id="PF01535">
    <property type="entry name" value="PPR"/>
    <property type="match status" value="1"/>
</dbReference>
<sequence>MALKSFFLSKSKSQFPTLLSRAFSFHSSSAASFCTSPETPDQPQKPNPKLINFSPSDTDSDSDAAAPATRPDKSKIPPPYNPFSKEPAIKGPEDPKNLQEVFAKIREDGLMNSAAKMFDGLSQDGLTHEALELFSRIKDRGEMPDVIAYTAVMEAYVDAGQAKEAHKVYLRMLASGVSPNAYTYKVLIRGLAESGAAKEASKYVGEMVGRGMRPNAGTCVAVFEGLLKADLRDEGIQLLEMLKAKGVAPQEDKIRDVIKNKKGSIPSLIINVLYAN</sequence>
<feature type="repeat" description="PPR" evidence="3">
    <location>
        <begin position="145"/>
        <end position="179"/>
    </location>
</feature>
<dbReference type="NCBIfam" id="TIGR00756">
    <property type="entry name" value="PPR"/>
    <property type="match status" value="3"/>
</dbReference>
<name>A0A678WE06_SALMI</name>
<evidence type="ECO:0000313" key="5">
    <source>
        <dbReference type="EMBL" id="AYM00997.1"/>
    </source>
</evidence>
<dbReference type="Gene3D" id="1.25.40.10">
    <property type="entry name" value="Tetratricopeptide repeat domain"/>
    <property type="match status" value="1"/>
</dbReference>
<dbReference type="InterPro" id="IPR002885">
    <property type="entry name" value="PPR_rpt"/>
</dbReference>
<dbReference type="PROSITE" id="PS51375">
    <property type="entry name" value="PPR"/>
    <property type="match status" value="2"/>
</dbReference>
<dbReference type="PANTHER" id="PTHR47941">
    <property type="entry name" value="PENTATRICOPEPTIDE REPEAT-CONTAINING PROTEIN 3, MITOCHONDRIAL"/>
    <property type="match status" value="1"/>
</dbReference>
<feature type="region of interest" description="Disordered" evidence="4">
    <location>
        <begin position="31"/>
        <end position="94"/>
    </location>
</feature>
<accession>A0A678WE06</accession>
<dbReference type="EMBL" id="MH004997">
    <property type="protein sequence ID" value="AYM00997.1"/>
    <property type="molecule type" value="mRNA"/>
</dbReference>
<reference evidence="5" key="2">
    <citation type="submission" date="2018-02" db="EMBL/GenBank/DDBJ databases">
        <authorList>
            <person name="Li H.Q."/>
            <person name="Lu S.F."/>
        </authorList>
    </citation>
    <scope>NUCLEOTIDE SEQUENCE</scope>
</reference>
<reference evidence="5" key="1">
    <citation type="journal article" date="2018" name="Molecules">
        <title>The Pentatricopeptide Repeat Gene Family in Salvia miltiorrhiza: Genome-Wide Characterization and Expression Analysis.</title>
        <authorList>
            <person name="Li H."/>
            <person name="Li C."/>
            <person name="Deng Y."/>
            <person name="Jiang X."/>
            <person name="Lu S."/>
        </authorList>
    </citation>
    <scope>NUCLEOTIDE SEQUENCE</scope>
</reference>
<dbReference type="AlphaFoldDB" id="A0A678WE06"/>
<dbReference type="InterPro" id="IPR011990">
    <property type="entry name" value="TPR-like_helical_dom_sf"/>
</dbReference>
<comment type="similarity">
    <text evidence="1">Belongs to the PPR family. P subfamily.</text>
</comment>
<dbReference type="Pfam" id="PF13041">
    <property type="entry name" value="PPR_2"/>
    <property type="match status" value="1"/>
</dbReference>
<evidence type="ECO:0000256" key="3">
    <source>
        <dbReference type="PROSITE-ProRule" id="PRU00708"/>
    </source>
</evidence>
<protein>
    <submittedName>
        <fullName evidence="5">Pentatricopeptide repeat protein</fullName>
    </submittedName>
</protein>
<keyword evidence="2" id="KW-0677">Repeat</keyword>
<feature type="repeat" description="PPR" evidence="3">
    <location>
        <begin position="180"/>
        <end position="214"/>
    </location>
</feature>
<evidence type="ECO:0000256" key="1">
    <source>
        <dbReference type="ARBA" id="ARBA00007626"/>
    </source>
</evidence>
<organism evidence="5">
    <name type="scientific">Salvia miltiorrhiza</name>
    <name type="common">Chinese sage</name>
    <dbReference type="NCBI Taxonomy" id="226208"/>
    <lineage>
        <taxon>Eukaryota</taxon>
        <taxon>Viridiplantae</taxon>
        <taxon>Streptophyta</taxon>
        <taxon>Embryophyta</taxon>
        <taxon>Tracheophyta</taxon>
        <taxon>Spermatophyta</taxon>
        <taxon>Magnoliopsida</taxon>
        <taxon>eudicotyledons</taxon>
        <taxon>Gunneridae</taxon>
        <taxon>Pentapetalae</taxon>
        <taxon>asterids</taxon>
        <taxon>lamiids</taxon>
        <taxon>Lamiales</taxon>
        <taxon>Lamiaceae</taxon>
        <taxon>Nepetoideae</taxon>
        <taxon>Mentheae</taxon>
        <taxon>Salviinae</taxon>
        <taxon>Salvia</taxon>
        <taxon>Salvia incertae sedis</taxon>
    </lineage>
</organism>